<keyword evidence="3" id="KW-1185">Reference proteome</keyword>
<protein>
    <submittedName>
        <fullName evidence="2">Uncharacterized protein</fullName>
    </submittedName>
</protein>
<keyword evidence="1" id="KW-0812">Transmembrane</keyword>
<gene>
    <name evidence="2" type="ORF">BDV29DRAFT_63211</name>
</gene>
<dbReference type="Proteomes" id="UP000326565">
    <property type="component" value="Unassembled WGS sequence"/>
</dbReference>
<dbReference type="AlphaFoldDB" id="A0A5N5WLW6"/>
<feature type="transmembrane region" description="Helical" evidence="1">
    <location>
        <begin position="33"/>
        <end position="55"/>
    </location>
</feature>
<evidence type="ECO:0000256" key="1">
    <source>
        <dbReference type="SAM" id="Phobius"/>
    </source>
</evidence>
<feature type="transmembrane region" description="Helical" evidence="1">
    <location>
        <begin position="61"/>
        <end position="87"/>
    </location>
</feature>
<evidence type="ECO:0000313" key="3">
    <source>
        <dbReference type="Proteomes" id="UP000326565"/>
    </source>
</evidence>
<evidence type="ECO:0000313" key="2">
    <source>
        <dbReference type="EMBL" id="KAB8068795.1"/>
    </source>
</evidence>
<proteinExistence type="predicted"/>
<name>A0A5N5WLW6_9EURO</name>
<reference evidence="2 3" key="1">
    <citation type="submission" date="2019-04" db="EMBL/GenBank/DDBJ databases">
        <title>Friends and foes A comparative genomics study of 23 Aspergillus species from section Flavi.</title>
        <authorList>
            <consortium name="DOE Joint Genome Institute"/>
            <person name="Kjaerbolling I."/>
            <person name="Vesth T."/>
            <person name="Frisvad J.C."/>
            <person name="Nybo J.L."/>
            <person name="Theobald S."/>
            <person name="Kildgaard S."/>
            <person name="Isbrandt T."/>
            <person name="Kuo A."/>
            <person name="Sato A."/>
            <person name="Lyhne E.K."/>
            <person name="Kogle M.E."/>
            <person name="Wiebenga A."/>
            <person name="Kun R.S."/>
            <person name="Lubbers R.J."/>
            <person name="Makela M.R."/>
            <person name="Barry K."/>
            <person name="Chovatia M."/>
            <person name="Clum A."/>
            <person name="Daum C."/>
            <person name="Haridas S."/>
            <person name="He G."/>
            <person name="LaButti K."/>
            <person name="Lipzen A."/>
            <person name="Mondo S."/>
            <person name="Riley R."/>
            <person name="Salamov A."/>
            <person name="Simmons B.A."/>
            <person name="Magnuson J.K."/>
            <person name="Henrissat B."/>
            <person name="Mortensen U.H."/>
            <person name="Larsen T.O."/>
            <person name="Devries R.P."/>
            <person name="Grigoriev I.V."/>
            <person name="Machida M."/>
            <person name="Baker S.E."/>
            <person name="Andersen M.R."/>
        </authorList>
    </citation>
    <scope>NUCLEOTIDE SEQUENCE [LARGE SCALE GENOMIC DNA]</scope>
    <source>
        <strain evidence="2 3">CBS 151.66</strain>
    </source>
</reference>
<sequence length="94" mass="10957">MNGNCLSTWPSTLAMLSRTFTTSPIEMCWRIQLCFFVLHPTMVDFFFLFYLLFLYSRKSTIFGIFSIVPLLLVACTAFFCLGSLFIFKEHKESQ</sequence>
<keyword evidence="1" id="KW-0472">Membrane</keyword>
<accession>A0A5N5WLW6</accession>
<organism evidence="2 3">
    <name type="scientific">Aspergillus leporis</name>
    <dbReference type="NCBI Taxonomy" id="41062"/>
    <lineage>
        <taxon>Eukaryota</taxon>
        <taxon>Fungi</taxon>
        <taxon>Dikarya</taxon>
        <taxon>Ascomycota</taxon>
        <taxon>Pezizomycotina</taxon>
        <taxon>Eurotiomycetes</taxon>
        <taxon>Eurotiomycetidae</taxon>
        <taxon>Eurotiales</taxon>
        <taxon>Aspergillaceae</taxon>
        <taxon>Aspergillus</taxon>
        <taxon>Aspergillus subgen. Circumdati</taxon>
    </lineage>
</organism>
<dbReference type="EMBL" id="ML732373">
    <property type="protein sequence ID" value="KAB8068795.1"/>
    <property type="molecule type" value="Genomic_DNA"/>
</dbReference>
<keyword evidence="1" id="KW-1133">Transmembrane helix</keyword>